<keyword evidence="6" id="KW-1185">Reference proteome</keyword>
<accession>A0A934K531</accession>
<dbReference type="AlphaFoldDB" id="A0A934K531"/>
<dbReference type="PROSITE" id="PS51736">
    <property type="entry name" value="RECOMBINASES_3"/>
    <property type="match status" value="1"/>
</dbReference>
<dbReference type="CDD" id="cd03768">
    <property type="entry name" value="SR_ResInv"/>
    <property type="match status" value="1"/>
</dbReference>
<dbReference type="SUPFAM" id="SSF53041">
    <property type="entry name" value="Resolvase-like"/>
    <property type="match status" value="1"/>
</dbReference>
<dbReference type="RefSeq" id="WP_338198718.1">
    <property type="nucleotide sequence ID" value="NZ_JAEKNR010000027.1"/>
</dbReference>
<dbReference type="EMBL" id="JAEKNR010000027">
    <property type="protein sequence ID" value="MBJ7596878.1"/>
    <property type="molecule type" value="Genomic_DNA"/>
</dbReference>
<gene>
    <name evidence="5" type="ORF">JF922_02160</name>
</gene>
<dbReference type="SMART" id="SM00857">
    <property type="entry name" value="Resolvase"/>
    <property type="match status" value="1"/>
</dbReference>
<evidence type="ECO:0000256" key="3">
    <source>
        <dbReference type="SAM" id="MobiDB-lite"/>
    </source>
</evidence>
<dbReference type="Gene3D" id="3.40.50.1390">
    <property type="entry name" value="Resolvase, N-terminal catalytic domain"/>
    <property type="match status" value="1"/>
</dbReference>
<dbReference type="InterPro" id="IPR036162">
    <property type="entry name" value="Resolvase-like_N_sf"/>
</dbReference>
<name>A0A934K531_9BACT</name>
<organism evidence="5 6">
    <name type="scientific">Candidatus Nephthysia bennettiae</name>
    <dbReference type="NCBI Taxonomy" id="3127016"/>
    <lineage>
        <taxon>Bacteria</taxon>
        <taxon>Bacillati</taxon>
        <taxon>Candidatus Dormiibacterota</taxon>
        <taxon>Candidatus Dormibacteria</taxon>
        <taxon>Candidatus Dormibacterales</taxon>
        <taxon>Candidatus Dormibacteraceae</taxon>
        <taxon>Candidatus Nephthysia</taxon>
    </lineage>
</organism>
<evidence type="ECO:0000313" key="6">
    <source>
        <dbReference type="Proteomes" id="UP000612893"/>
    </source>
</evidence>
<protein>
    <submittedName>
        <fullName evidence="5">Recombinase family protein</fullName>
    </submittedName>
</protein>
<evidence type="ECO:0000259" key="4">
    <source>
        <dbReference type="PROSITE" id="PS51736"/>
    </source>
</evidence>
<dbReference type="Pfam" id="PF00239">
    <property type="entry name" value="Resolvase"/>
    <property type="match status" value="1"/>
</dbReference>
<feature type="region of interest" description="Disordered" evidence="3">
    <location>
        <begin position="182"/>
        <end position="207"/>
    </location>
</feature>
<reference evidence="5" key="1">
    <citation type="submission" date="2020-10" db="EMBL/GenBank/DDBJ databases">
        <title>Ca. Dormibacterota MAGs.</title>
        <authorList>
            <person name="Montgomery K."/>
        </authorList>
    </citation>
    <scope>NUCLEOTIDE SEQUENCE [LARGE SCALE GENOMIC DNA]</scope>
    <source>
        <strain evidence="5">SC8812_S17_10</strain>
    </source>
</reference>
<comment type="caution">
    <text evidence="5">The sequence shown here is derived from an EMBL/GenBank/DDBJ whole genome shotgun (WGS) entry which is preliminary data.</text>
</comment>
<dbReference type="InterPro" id="IPR006119">
    <property type="entry name" value="Resolv_N"/>
</dbReference>
<dbReference type="PANTHER" id="PTHR30461:SF2">
    <property type="entry name" value="SERINE RECOMBINASE PINE-RELATED"/>
    <property type="match status" value="1"/>
</dbReference>
<dbReference type="GO" id="GO:0003677">
    <property type="term" value="F:DNA binding"/>
    <property type="evidence" value="ECO:0007669"/>
    <property type="project" value="UniProtKB-KW"/>
</dbReference>
<keyword evidence="1" id="KW-0238">DNA-binding</keyword>
<dbReference type="GO" id="GO:0000150">
    <property type="term" value="F:DNA strand exchange activity"/>
    <property type="evidence" value="ECO:0007669"/>
    <property type="project" value="InterPro"/>
</dbReference>
<evidence type="ECO:0000256" key="2">
    <source>
        <dbReference type="ARBA" id="ARBA00023172"/>
    </source>
</evidence>
<sequence length="207" mass="23655">MIERRLRVGLAARVSTRDKNQDPEVQLVPMREYLARRGWDVGGEYVDYARAADFTRRQRWKQLLADARHRRVDLVAVWKLDRAWRSTIDCLNALKDWEARGIGFICVSQPELDTTTPIGRLLMTVLAAVAEFERDLIRERVLEGLENARRKGARLGRPSVLARAGFEKRWLEVRLMQARGRAPVGDRRRDSGAAHGRRAEPGAAVSC</sequence>
<keyword evidence="2" id="KW-0233">DNA recombination</keyword>
<proteinExistence type="predicted"/>
<dbReference type="InterPro" id="IPR050639">
    <property type="entry name" value="SSR_resolvase"/>
</dbReference>
<feature type="compositionally biased region" description="Basic and acidic residues" evidence="3">
    <location>
        <begin position="184"/>
        <end position="200"/>
    </location>
</feature>
<feature type="domain" description="Resolvase/invertase-type recombinase catalytic" evidence="4">
    <location>
        <begin position="7"/>
        <end position="152"/>
    </location>
</feature>
<dbReference type="Proteomes" id="UP000612893">
    <property type="component" value="Unassembled WGS sequence"/>
</dbReference>
<dbReference type="PANTHER" id="PTHR30461">
    <property type="entry name" value="DNA-INVERTASE FROM LAMBDOID PROPHAGE"/>
    <property type="match status" value="1"/>
</dbReference>
<evidence type="ECO:0000256" key="1">
    <source>
        <dbReference type="ARBA" id="ARBA00023125"/>
    </source>
</evidence>
<evidence type="ECO:0000313" key="5">
    <source>
        <dbReference type="EMBL" id="MBJ7596878.1"/>
    </source>
</evidence>